<dbReference type="CDD" id="cd10787">
    <property type="entry name" value="LamB_YcsF_like"/>
    <property type="match status" value="1"/>
</dbReference>
<dbReference type="InterPro" id="IPR011330">
    <property type="entry name" value="Glyco_hydro/deAcase_b/a-brl"/>
</dbReference>
<dbReference type="Proteomes" id="UP000282076">
    <property type="component" value="Unassembled WGS sequence"/>
</dbReference>
<evidence type="ECO:0000313" key="2">
    <source>
        <dbReference type="Proteomes" id="UP000282076"/>
    </source>
</evidence>
<reference evidence="1 2" key="1">
    <citation type="submission" date="2018-10" db="EMBL/GenBank/DDBJ databases">
        <title>Cohnella sp. M2MS4P-1, whole genome shotgun sequence.</title>
        <authorList>
            <person name="Tuo L."/>
        </authorList>
    </citation>
    <scope>NUCLEOTIDE SEQUENCE [LARGE SCALE GENOMIC DNA]</scope>
    <source>
        <strain evidence="1 2">M2MS4P-1</strain>
    </source>
</reference>
<dbReference type="RefSeq" id="WP_120976859.1">
    <property type="nucleotide sequence ID" value="NZ_RBZM01000005.1"/>
</dbReference>
<organism evidence="1 2">
    <name type="scientific">Cohnella endophytica</name>
    <dbReference type="NCBI Taxonomy" id="2419778"/>
    <lineage>
        <taxon>Bacteria</taxon>
        <taxon>Bacillati</taxon>
        <taxon>Bacillota</taxon>
        <taxon>Bacilli</taxon>
        <taxon>Bacillales</taxon>
        <taxon>Paenibacillaceae</taxon>
        <taxon>Cohnella</taxon>
    </lineage>
</organism>
<dbReference type="GO" id="GO:0017168">
    <property type="term" value="F:5-oxoprolinase (ATP-hydrolyzing) activity"/>
    <property type="evidence" value="ECO:0007669"/>
    <property type="project" value="UniProtKB-EC"/>
</dbReference>
<accession>A0A494Y252</accession>
<keyword evidence="1" id="KW-0378">Hydrolase</keyword>
<comment type="caution">
    <text evidence="1">The sequence shown here is derived from an EMBL/GenBank/DDBJ whole genome shotgun (WGS) entry which is preliminary data.</text>
</comment>
<dbReference type="PANTHER" id="PTHR30292:SF0">
    <property type="entry name" value="5-OXOPROLINASE SUBUNIT A"/>
    <property type="match status" value="1"/>
</dbReference>
<dbReference type="GO" id="GO:0005975">
    <property type="term" value="P:carbohydrate metabolic process"/>
    <property type="evidence" value="ECO:0007669"/>
    <property type="project" value="InterPro"/>
</dbReference>
<dbReference type="NCBIfam" id="NF003816">
    <property type="entry name" value="PRK05406.1-5"/>
    <property type="match status" value="1"/>
</dbReference>
<evidence type="ECO:0000313" key="1">
    <source>
        <dbReference type="EMBL" id="RKP53936.1"/>
    </source>
</evidence>
<dbReference type="InterPro" id="IPR005501">
    <property type="entry name" value="LamB/YcsF/PxpA-like"/>
</dbReference>
<protein>
    <submittedName>
        <fullName evidence="1">5-oxoprolinase subunit PxpA</fullName>
        <ecNumber evidence="1">3.5.2.9</ecNumber>
    </submittedName>
</protein>
<name>A0A494Y252_9BACL</name>
<dbReference type="EMBL" id="RBZM01000005">
    <property type="protein sequence ID" value="RKP53936.1"/>
    <property type="molecule type" value="Genomic_DNA"/>
</dbReference>
<dbReference type="Gene3D" id="3.20.20.370">
    <property type="entry name" value="Glycoside hydrolase/deacetylase"/>
    <property type="match status" value="1"/>
</dbReference>
<dbReference type="OrthoDB" id="9773478at2"/>
<dbReference type="AlphaFoldDB" id="A0A494Y252"/>
<dbReference type="NCBIfam" id="NF003814">
    <property type="entry name" value="PRK05406.1-3"/>
    <property type="match status" value="1"/>
</dbReference>
<gene>
    <name evidence="1" type="primary">pxpA</name>
    <name evidence="1" type="ORF">D7Z26_11110</name>
</gene>
<dbReference type="PANTHER" id="PTHR30292">
    <property type="entry name" value="UNCHARACTERIZED PROTEIN YBGL-RELATED"/>
    <property type="match status" value="1"/>
</dbReference>
<keyword evidence="2" id="KW-1185">Reference proteome</keyword>
<sequence length="242" mass="25429">MITIDLNADMGEGFGAYEWGADTKLLDDVTSANIACGFHAGDPHIMRATVASCMAKNVAIGAHPGLPDRLGFGRREMKVTPEEAADFVLYQAGALQAFVRAAGGELSHVKLHGALYHMAAGNDELALSIANAVRSLNPALSIYGLSGSCLHEAANKIGIRFVSEGFADRAYTGDGKLLPRNVPGSVLSDAEAVARQAVSLALAGRCETICLHGDAPYAAEHAKRIAESLRESGVAIHHPTRK</sequence>
<proteinExistence type="predicted"/>
<dbReference type="SUPFAM" id="SSF88713">
    <property type="entry name" value="Glycoside hydrolase/deacetylase"/>
    <property type="match status" value="1"/>
</dbReference>
<dbReference type="Pfam" id="PF03746">
    <property type="entry name" value="LamB_YcsF"/>
    <property type="match status" value="1"/>
</dbReference>
<dbReference type="EC" id="3.5.2.9" evidence="1"/>